<dbReference type="SUPFAM" id="SSF142906">
    <property type="entry name" value="YjbR-like"/>
    <property type="match status" value="1"/>
</dbReference>
<keyword evidence="1" id="KW-0238">DNA-binding</keyword>
<dbReference type="InterPro" id="IPR007351">
    <property type="entry name" value="YjbR"/>
</dbReference>
<dbReference type="EMBL" id="CP049838">
    <property type="protein sequence ID" value="QJS99879.1"/>
    <property type="molecule type" value="Genomic_DNA"/>
</dbReference>
<dbReference type="PANTHER" id="PTHR35145:SF1">
    <property type="entry name" value="CYTOPLASMIC PROTEIN"/>
    <property type="match status" value="1"/>
</dbReference>
<evidence type="ECO:0000313" key="2">
    <source>
        <dbReference type="Proteomes" id="UP000502665"/>
    </source>
</evidence>
<dbReference type="PANTHER" id="PTHR35145">
    <property type="entry name" value="CYTOPLASMIC PROTEIN-RELATED"/>
    <property type="match status" value="1"/>
</dbReference>
<accession>A0A6M4WH44</accession>
<protein>
    <submittedName>
        <fullName evidence="1">MmcQ/YjbR family DNA-binding protein</fullName>
    </submittedName>
</protein>
<sequence length="122" mass="13381">MSAAGDRLQHTARQAALSLPDVSHGYPFTPGLDVYKVAGKVFLIVTDDPDDQIITVKCEPEHARAQVRGYASITPGRYLDKRHWISLGPGPGITERLVTDAVEDSYDLVAERLPRSDRPGAR</sequence>
<dbReference type="Proteomes" id="UP000502665">
    <property type="component" value="Chromosome"/>
</dbReference>
<keyword evidence="2" id="KW-1185">Reference proteome</keyword>
<dbReference type="RefSeq" id="WP_171395535.1">
    <property type="nucleotide sequence ID" value="NZ_CP049838.1"/>
</dbReference>
<proteinExistence type="predicted"/>
<dbReference type="GO" id="GO:0003677">
    <property type="term" value="F:DNA binding"/>
    <property type="evidence" value="ECO:0007669"/>
    <property type="project" value="UniProtKB-KW"/>
</dbReference>
<reference evidence="1" key="1">
    <citation type="submission" date="2020-03" db="EMBL/GenBank/DDBJ databases">
        <title>Molecular networking-based the target discovery of potent antiproliferative macrolactams: 5/6/7/16 polycyclic ansamycins and glycosylated trienomycin from Streptomyces cacaoi subsp. asoensis.</title>
        <authorList>
            <person name="Liu L.-L."/>
        </authorList>
    </citation>
    <scope>NUCLEOTIDE SEQUENCE [LARGE SCALE GENOMIC DNA]</scope>
    <source>
        <strain evidence="1">H2S5</strain>
    </source>
</reference>
<dbReference type="InterPro" id="IPR038056">
    <property type="entry name" value="YjbR-like_sf"/>
</dbReference>
<gene>
    <name evidence="1" type="ORF">G9272_05920</name>
</gene>
<name>A0A6M4WH44_9ACTN</name>
<evidence type="ECO:0000313" key="1">
    <source>
        <dbReference type="EMBL" id="QJS99879.1"/>
    </source>
</evidence>
<dbReference type="Gene3D" id="3.90.1150.30">
    <property type="match status" value="1"/>
</dbReference>
<dbReference type="Pfam" id="PF04237">
    <property type="entry name" value="YjbR"/>
    <property type="match status" value="1"/>
</dbReference>
<dbReference type="InterPro" id="IPR058532">
    <property type="entry name" value="YjbR/MT2646/Rv2570-like"/>
</dbReference>
<organism evidence="1 2">
    <name type="scientific">Streptomyces asoensis</name>
    <dbReference type="NCBI Taxonomy" id="249586"/>
    <lineage>
        <taxon>Bacteria</taxon>
        <taxon>Bacillati</taxon>
        <taxon>Actinomycetota</taxon>
        <taxon>Actinomycetes</taxon>
        <taxon>Kitasatosporales</taxon>
        <taxon>Streptomycetaceae</taxon>
        <taxon>Streptomyces</taxon>
    </lineage>
</organism>
<dbReference type="AlphaFoldDB" id="A0A6M4WH44"/>